<dbReference type="KEGG" id="kuy:FY550_08615"/>
<dbReference type="STRING" id="657387.BH688_04860"/>
<evidence type="ECO:0000313" key="2">
    <source>
        <dbReference type="Proteomes" id="UP000322553"/>
    </source>
</evidence>
<organism evidence="1 2">
    <name type="scientific">Kushneria phosphatilytica</name>
    <dbReference type="NCBI Taxonomy" id="657387"/>
    <lineage>
        <taxon>Bacteria</taxon>
        <taxon>Pseudomonadati</taxon>
        <taxon>Pseudomonadota</taxon>
        <taxon>Gammaproteobacteria</taxon>
        <taxon>Oceanospirillales</taxon>
        <taxon>Halomonadaceae</taxon>
        <taxon>Kushneria</taxon>
    </lineage>
</organism>
<name>A0A1S1NYR5_9GAMM</name>
<proteinExistence type="predicted"/>
<dbReference type="RefSeq" id="WP_070977540.1">
    <property type="nucleotide sequence ID" value="NZ_CP043420.1"/>
</dbReference>
<dbReference type="OrthoDB" id="5198510at2"/>
<accession>A0A1S1NYR5</accession>
<dbReference type="AlphaFoldDB" id="A0A1S1NYR5"/>
<gene>
    <name evidence="1" type="ORF">FY550_08615</name>
</gene>
<sequence>MITLHESEDLKIGLLNKPGKHVCICFTGVGHALGGIDVQKEEFKNIEKIGNIIYIVDKKRSWGNNLDINGIVDFLTPYTRGREVYTIGNSMGGFLGILFSKHLKTKCSISFAPQYSICKSVVPNETRWKNYISEISKIEHVSLENSFSQSTSYFSFFGDDTVERQHWENFPIASNMYSFIIKNQSHDLAKSFKERGILYKIIEQCFLFKNIETCLKEGNFRYSLLEID</sequence>
<evidence type="ECO:0000313" key="1">
    <source>
        <dbReference type="EMBL" id="QEL11192.1"/>
    </source>
</evidence>
<protein>
    <submittedName>
        <fullName evidence="1">Uncharacterized protein</fullName>
    </submittedName>
</protein>
<reference evidence="1 2" key="1">
    <citation type="submission" date="2019-08" db="EMBL/GenBank/DDBJ databases">
        <title>Complete genome sequence of Kushneria sp. YCWA18, a halophilic phosphate-solubilizing bacterium isolated from Daqiao saltern in China.</title>
        <authorList>
            <person name="Du G.-X."/>
            <person name="Qu L.-Y."/>
        </authorList>
    </citation>
    <scope>NUCLEOTIDE SEQUENCE [LARGE SCALE GENOMIC DNA]</scope>
    <source>
        <strain evidence="1 2">YCWA18</strain>
    </source>
</reference>
<keyword evidence="2" id="KW-1185">Reference proteome</keyword>
<dbReference type="Proteomes" id="UP000322553">
    <property type="component" value="Chromosome"/>
</dbReference>
<dbReference type="EMBL" id="CP043420">
    <property type="protein sequence ID" value="QEL11192.1"/>
    <property type="molecule type" value="Genomic_DNA"/>
</dbReference>